<keyword evidence="2" id="KW-1185">Reference proteome</keyword>
<comment type="caution">
    <text evidence="1">The sequence shown here is derived from an EMBL/GenBank/DDBJ whole genome shotgun (WGS) entry which is preliminary data.</text>
</comment>
<proteinExistence type="predicted"/>
<sequence>MPLVPIHFKGKSNPLTVITPVKKGWGRFLTNAILFVFHHLPLGVVKQLAFIHFARWILIKGNKLPRLSEDQPVEDNWPYDFYVFTTNFNGSWDQYIDAFGRIHAVSKGLNMLWYTSEGFPGPWPMRLFKRYIHYFTAPQHLYYNAYPGATVRDIDAATKLNAELEAFLEDTKDEMDDAEFGRRYRAFVNQVSPWLGKTGLEEKHEALAHRAVPMELSQ</sequence>
<reference evidence="2" key="1">
    <citation type="journal article" date="2019" name="Int. J. Syst. Evol. Microbiol.">
        <title>The Global Catalogue of Microorganisms (GCM) 10K type strain sequencing project: providing services to taxonomists for standard genome sequencing and annotation.</title>
        <authorList>
            <consortium name="The Broad Institute Genomics Platform"/>
            <consortium name="The Broad Institute Genome Sequencing Center for Infectious Disease"/>
            <person name="Wu L."/>
            <person name="Ma J."/>
        </authorList>
    </citation>
    <scope>NUCLEOTIDE SEQUENCE [LARGE SCALE GENOMIC DNA]</scope>
    <source>
        <strain evidence="2">CGMCC 1.15304</strain>
    </source>
</reference>
<dbReference type="EMBL" id="JBHSCR010000001">
    <property type="protein sequence ID" value="MFC4346455.1"/>
    <property type="molecule type" value="Genomic_DNA"/>
</dbReference>
<name>A0ABV8U6F5_9PROT</name>
<organism evidence="1 2">
    <name type="scientific">Kordiimonas lipolytica</name>
    <dbReference type="NCBI Taxonomy" id="1662421"/>
    <lineage>
        <taxon>Bacteria</taxon>
        <taxon>Pseudomonadati</taxon>
        <taxon>Pseudomonadota</taxon>
        <taxon>Alphaproteobacteria</taxon>
        <taxon>Kordiimonadales</taxon>
        <taxon>Kordiimonadaceae</taxon>
        <taxon>Kordiimonas</taxon>
    </lineage>
</organism>
<gene>
    <name evidence="1" type="ORF">ACFO5Q_01175</name>
</gene>
<evidence type="ECO:0000313" key="1">
    <source>
        <dbReference type="EMBL" id="MFC4346455.1"/>
    </source>
</evidence>
<protein>
    <submittedName>
        <fullName evidence="1">Uncharacterized protein</fullName>
    </submittedName>
</protein>
<evidence type="ECO:0000313" key="2">
    <source>
        <dbReference type="Proteomes" id="UP001595776"/>
    </source>
</evidence>
<dbReference type="Proteomes" id="UP001595776">
    <property type="component" value="Unassembled WGS sequence"/>
</dbReference>
<accession>A0ABV8U6F5</accession>
<dbReference type="RefSeq" id="WP_068151016.1">
    <property type="nucleotide sequence ID" value="NZ_JBHSCR010000001.1"/>
</dbReference>